<keyword evidence="10" id="KW-1133">Transmembrane helix</keyword>
<keyword evidence="5" id="KW-0597">Phosphoprotein</keyword>
<dbReference type="InterPro" id="IPR003594">
    <property type="entry name" value="HATPase_dom"/>
</dbReference>
<evidence type="ECO:0000256" key="2">
    <source>
        <dbReference type="ARBA" id="ARBA00004651"/>
    </source>
</evidence>
<keyword evidence="6 13" id="KW-0808">Transferase</keyword>
<evidence type="ECO:0000259" key="12">
    <source>
        <dbReference type="PROSITE" id="PS50885"/>
    </source>
</evidence>
<dbReference type="EMBL" id="JACHHZ010000004">
    <property type="protein sequence ID" value="MBB6094571.1"/>
    <property type="molecule type" value="Genomic_DNA"/>
</dbReference>
<dbReference type="AlphaFoldDB" id="A0A841HMS8"/>
<dbReference type="GO" id="GO:0005524">
    <property type="term" value="F:ATP binding"/>
    <property type="evidence" value="ECO:0007669"/>
    <property type="project" value="UniProtKB-KW"/>
</dbReference>
<dbReference type="PROSITE" id="PS50109">
    <property type="entry name" value="HIS_KIN"/>
    <property type="match status" value="1"/>
</dbReference>
<proteinExistence type="predicted"/>
<reference evidence="13 14" key="1">
    <citation type="submission" date="2020-08" db="EMBL/GenBank/DDBJ databases">
        <title>Genomic Encyclopedia of Type Strains, Phase IV (KMG-IV): sequencing the most valuable type-strain genomes for metagenomic binning, comparative biology and taxonomic classification.</title>
        <authorList>
            <person name="Goeker M."/>
        </authorList>
    </citation>
    <scope>NUCLEOTIDE SEQUENCE [LARGE SCALE GENOMIC DNA]</scope>
    <source>
        <strain evidence="13 14">DSM 26723</strain>
    </source>
</reference>
<dbReference type="PANTHER" id="PTHR44936:SF10">
    <property type="entry name" value="SENSOR PROTEIN RSTB"/>
    <property type="match status" value="1"/>
</dbReference>
<evidence type="ECO:0000256" key="4">
    <source>
        <dbReference type="ARBA" id="ARBA00022475"/>
    </source>
</evidence>
<evidence type="ECO:0000256" key="8">
    <source>
        <dbReference type="ARBA" id="ARBA00022777"/>
    </source>
</evidence>
<dbReference type="InterPro" id="IPR050980">
    <property type="entry name" value="2C_sensor_his_kinase"/>
</dbReference>
<evidence type="ECO:0000256" key="9">
    <source>
        <dbReference type="ARBA" id="ARBA00022840"/>
    </source>
</evidence>
<keyword evidence="9" id="KW-0067">ATP-binding</keyword>
<evidence type="ECO:0000313" key="13">
    <source>
        <dbReference type="EMBL" id="MBB6094571.1"/>
    </source>
</evidence>
<comment type="catalytic activity">
    <reaction evidence="1">
        <text>ATP + protein L-histidine = ADP + protein N-phospho-L-histidine.</text>
        <dbReference type="EC" id="2.7.13.3"/>
    </reaction>
</comment>
<protein>
    <recommendedName>
        <fullName evidence="3">histidine kinase</fullName>
        <ecNumber evidence="3">2.7.13.3</ecNumber>
    </recommendedName>
</protein>
<dbReference type="SUPFAM" id="SSF47384">
    <property type="entry name" value="Homodimeric domain of signal transducing histidine kinase"/>
    <property type="match status" value="1"/>
</dbReference>
<dbReference type="InterPro" id="IPR005467">
    <property type="entry name" value="His_kinase_dom"/>
</dbReference>
<dbReference type="Gene3D" id="6.10.340.10">
    <property type="match status" value="1"/>
</dbReference>
<evidence type="ECO:0000256" key="1">
    <source>
        <dbReference type="ARBA" id="ARBA00000085"/>
    </source>
</evidence>
<dbReference type="GO" id="GO:0005886">
    <property type="term" value="C:plasma membrane"/>
    <property type="evidence" value="ECO:0007669"/>
    <property type="project" value="UniProtKB-SubCell"/>
</dbReference>
<sequence length="449" mass="49923">MRTLFLRIFLSFWAAMLLVLLSTAGVAWYRLSQVQSVTIRQLGEEAEAALYSGGVPAMRTWLAETQRKYPGRPIYVVGQTGEDILDRPLPQALRSYARRMREAGFFGVGVLPSRRNDPLLLTPLFTDRDGSVYTVMIDTAGWPLSALRDTDVRLLLLAFALVVSGLVCWLLARYVSKPVVHLQASARSLAAGNLDTHVAEDFSRRKDELGVLARDFDTMADHVRNLIASKETLLRAMSHELRSPLARLRVALGLARREGADLTRQLDRIELEAERLDEIIGQMLQLSQLRVVEHQLPREPLDLTILLSEVVDDARLEATAVNKQVEWKAGPPVPFDGDHALLRSAIENVLRNAVRFTTQNTAVMVSLIAEGRDIRIVIEDHGPGIPEAELERVFEPFYRVAESRDRDSGGTGLGLAITARIIHLYSGTVRAFNRGGEGLKVEITLPALA</sequence>
<organism evidence="13 14">
    <name type="scientific">Povalibacter uvarum</name>
    <dbReference type="NCBI Taxonomy" id="732238"/>
    <lineage>
        <taxon>Bacteria</taxon>
        <taxon>Pseudomonadati</taxon>
        <taxon>Pseudomonadota</taxon>
        <taxon>Gammaproteobacteria</taxon>
        <taxon>Steroidobacterales</taxon>
        <taxon>Steroidobacteraceae</taxon>
        <taxon>Povalibacter</taxon>
    </lineage>
</organism>
<dbReference type="Pfam" id="PF02518">
    <property type="entry name" value="HATPase_c"/>
    <property type="match status" value="1"/>
</dbReference>
<keyword evidence="7" id="KW-0547">Nucleotide-binding</keyword>
<dbReference type="Pfam" id="PF00672">
    <property type="entry name" value="HAMP"/>
    <property type="match status" value="1"/>
</dbReference>
<dbReference type="Gene3D" id="1.10.287.130">
    <property type="match status" value="1"/>
</dbReference>
<keyword evidence="4" id="KW-1003">Cell membrane</keyword>
<dbReference type="SMART" id="SM00387">
    <property type="entry name" value="HATPase_c"/>
    <property type="match status" value="1"/>
</dbReference>
<dbReference type="Pfam" id="PF00512">
    <property type="entry name" value="HisKA"/>
    <property type="match status" value="1"/>
</dbReference>
<dbReference type="InterPro" id="IPR036890">
    <property type="entry name" value="HATPase_C_sf"/>
</dbReference>
<dbReference type="Gene3D" id="3.30.565.10">
    <property type="entry name" value="Histidine kinase-like ATPase, C-terminal domain"/>
    <property type="match status" value="1"/>
</dbReference>
<dbReference type="InterPro" id="IPR003661">
    <property type="entry name" value="HisK_dim/P_dom"/>
</dbReference>
<feature type="domain" description="Histidine kinase" evidence="11">
    <location>
        <begin position="236"/>
        <end position="449"/>
    </location>
</feature>
<dbReference type="PANTHER" id="PTHR44936">
    <property type="entry name" value="SENSOR PROTEIN CREC"/>
    <property type="match status" value="1"/>
</dbReference>
<accession>A0A841HMS8</accession>
<evidence type="ECO:0000256" key="7">
    <source>
        <dbReference type="ARBA" id="ARBA00022741"/>
    </source>
</evidence>
<dbReference type="InterPro" id="IPR004358">
    <property type="entry name" value="Sig_transdc_His_kin-like_C"/>
</dbReference>
<feature type="domain" description="HAMP" evidence="12">
    <location>
        <begin position="173"/>
        <end position="228"/>
    </location>
</feature>
<name>A0A841HMS8_9GAMM</name>
<feature type="transmembrane region" description="Helical" evidence="10">
    <location>
        <begin position="154"/>
        <end position="172"/>
    </location>
</feature>
<feature type="transmembrane region" description="Helical" evidence="10">
    <location>
        <begin position="12"/>
        <end position="31"/>
    </location>
</feature>
<comment type="caution">
    <text evidence="13">The sequence shown here is derived from an EMBL/GenBank/DDBJ whole genome shotgun (WGS) entry which is preliminary data.</text>
</comment>
<keyword evidence="10" id="KW-0472">Membrane</keyword>
<dbReference type="InterPro" id="IPR003660">
    <property type="entry name" value="HAMP_dom"/>
</dbReference>
<keyword evidence="14" id="KW-1185">Reference proteome</keyword>
<evidence type="ECO:0000256" key="5">
    <source>
        <dbReference type="ARBA" id="ARBA00022553"/>
    </source>
</evidence>
<evidence type="ECO:0000256" key="3">
    <source>
        <dbReference type="ARBA" id="ARBA00012438"/>
    </source>
</evidence>
<keyword evidence="10" id="KW-0812">Transmembrane</keyword>
<dbReference type="SMART" id="SM00304">
    <property type="entry name" value="HAMP"/>
    <property type="match status" value="1"/>
</dbReference>
<dbReference type="CDD" id="cd06225">
    <property type="entry name" value="HAMP"/>
    <property type="match status" value="1"/>
</dbReference>
<dbReference type="RefSeq" id="WP_184333984.1">
    <property type="nucleotide sequence ID" value="NZ_JACHHZ010000004.1"/>
</dbReference>
<dbReference type="EC" id="2.7.13.3" evidence="3"/>
<gene>
    <name evidence="13" type="ORF">HNQ60_003458</name>
</gene>
<evidence type="ECO:0000259" key="11">
    <source>
        <dbReference type="PROSITE" id="PS50109"/>
    </source>
</evidence>
<dbReference type="GO" id="GO:0000155">
    <property type="term" value="F:phosphorelay sensor kinase activity"/>
    <property type="evidence" value="ECO:0007669"/>
    <property type="project" value="InterPro"/>
</dbReference>
<evidence type="ECO:0000313" key="14">
    <source>
        <dbReference type="Proteomes" id="UP000588068"/>
    </source>
</evidence>
<dbReference type="SMART" id="SM00388">
    <property type="entry name" value="HisKA"/>
    <property type="match status" value="1"/>
</dbReference>
<dbReference type="SUPFAM" id="SSF55874">
    <property type="entry name" value="ATPase domain of HSP90 chaperone/DNA topoisomerase II/histidine kinase"/>
    <property type="match status" value="1"/>
</dbReference>
<dbReference type="PROSITE" id="PS50885">
    <property type="entry name" value="HAMP"/>
    <property type="match status" value="1"/>
</dbReference>
<dbReference type="InterPro" id="IPR036097">
    <property type="entry name" value="HisK_dim/P_sf"/>
</dbReference>
<dbReference type="CDD" id="cd00082">
    <property type="entry name" value="HisKA"/>
    <property type="match status" value="1"/>
</dbReference>
<keyword evidence="8 13" id="KW-0418">Kinase</keyword>
<dbReference type="PRINTS" id="PR00344">
    <property type="entry name" value="BCTRLSENSOR"/>
</dbReference>
<dbReference type="SUPFAM" id="SSF158472">
    <property type="entry name" value="HAMP domain-like"/>
    <property type="match status" value="1"/>
</dbReference>
<dbReference type="FunFam" id="3.30.565.10:FF:000006">
    <property type="entry name" value="Sensor histidine kinase WalK"/>
    <property type="match status" value="1"/>
</dbReference>
<dbReference type="Proteomes" id="UP000588068">
    <property type="component" value="Unassembled WGS sequence"/>
</dbReference>
<evidence type="ECO:0000256" key="6">
    <source>
        <dbReference type="ARBA" id="ARBA00022679"/>
    </source>
</evidence>
<evidence type="ECO:0000256" key="10">
    <source>
        <dbReference type="SAM" id="Phobius"/>
    </source>
</evidence>
<comment type="subcellular location">
    <subcellularLocation>
        <location evidence="2">Cell membrane</location>
        <topology evidence="2">Multi-pass membrane protein</topology>
    </subcellularLocation>
</comment>